<comment type="caution">
    <text evidence="2">The sequence shown here is derived from an EMBL/GenBank/DDBJ whole genome shotgun (WGS) entry which is preliminary data.</text>
</comment>
<keyword evidence="1" id="KW-1133">Transmembrane helix</keyword>
<name>A0ABT3GES0_9BACT</name>
<evidence type="ECO:0000313" key="3">
    <source>
        <dbReference type="Proteomes" id="UP001320876"/>
    </source>
</evidence>
<dbReference type="Proteomes" id="UP001320876">
    <property type="component" value="Unassembled WGS sequence"/>
</dbReference>
<dbReference type="Pfam" id="PF11146">
    <property type="entry name" value="DUF2905"/>
    <property type="match status" value="1"/>
</dbReference>
<dbReference type="EMBL" id="JAPDDT010000001">
    <property type="protein sequence ID" value="MCW1921534.1"/>
    <property type="molecule type" value="Genomic_DNA"/>
</dbReference>
<dbReference type="PANTHER" id="PTHR36443">
    <property type="entry name" value="BSR5223 PROTEIN"/>
    <property type="match status" value="1"/>
</dbReference>
<dbReference type="InterPro" id="IPR021320">
    <property type="entry name" value="DUF2905"/>
</dbReference>
<evidence type="ECO:0000256" key="1">
    <source>
        <dbReference type="SAM" id="Phobius"/>
    </source>
</evidence>
<feature type="transmembrane region" description="Helical" evidence="1">
    <location>
        <begin position="52"/>
        <end position="73"/>
    </location>
</feature>
<gene>
    <name evidence="2" type="ORF">OKA05_03150</name>
</gene>
<accession>A0ABT3GES0</accession>
<dbReference type="PANTHER" id="PTHR36443:SF1">
    <property type="entry name" value="BSR5223 PROTEIN"/>
    <property type="match status" value="1"/>
</dbReference>
<keyword evidence="1" id="KW-0472">Membrane</keyword>
<evidence type="ECO:0000313" key="2">
    <source>
        <dbReference type="EMBL" id="MCW1921534.1"/>
    </source>
</evidence>
<sequence>MGMENAGRVLVFAGLGIALLGAVLWFAGGKGWLSWLGRLPGDIRMEGDKGGFYFPVVTCLLVSVVLSGLLALVRKFFG</sequence>
<keyword evidence="3" id="KW-1185">Reference proteome</keyword>
<reference evidence="2 3" key="1">
    <citation type="submission" date="2022-10" db="EMBL/GenBank/DDBJ databases">
        <title>Luteolibacter arcticus strain CCTCC AB 2014275, whole genome shotgun sequencing project.</title>
        <authorList>
            <person name="Zhao G."/>
            <person name="Shen L."/>
        </authorList>
    </citation>
    <scope>NUCLEOTIDE SEQUENCE [LARGE SCALE GENOMIC DNA]</scope>
    <source>
        <strain evidence="2 3">CCTCC AB 2014275</strain>
    </source>
</reference>
<proteinExistence type="predicted"/>
<keyword evidence="1" id="KW-0812">Transmembrane</keyword>
<organism evidence="2 3">
    <name type="scientific">Luteolibacter arcticus</name>
    <dbReference type="NCBI Taxonomy" id="1581411"/>
    <lineage>
        <taxon>Bacteria</taxon>
        <taxon>Pseudomonadati</taxon>
        <taxon>Verrucomicrobiota</taxon>
        <taxon>Verrucomicrobiia</taxon>
        <taxon>Verrucomicrobiales</taxon>
        <taxon>Verrucomicrobiaceae</taxon>
        <taxon>Luteolibacter</taxon>
    </lineage>
</organism>
<protein>
    <submittedName>
        <fullName evidence="2">DUF2905 domain-containing protein</fullName>
    </submittedName>
</protein>
<feature type="transmembrane region" description="Helical" evidence="1">
    <location>
        <begin position="9"/>
        <end position="32"/>
    </location>
</feature>